<dbReference type="GO" id="GO:0006998">
    <property type="term" value="P:nuclear envelope organization"/>
    <property type="evidence" value="ECO:0007669"/>
    <property type="project" value="EnsemblFungi"/>
</dbReference>
<proteinExistence type="predicted"/>
<dbReference type="InterPro" id="IPR005605">
    <property type="entry name" value="Spo7"/>
</dbReference>
<feature type="non-terminal residue" evidence="3">
    <location>
        <position position="234"/>
    </location>
</feature>
<dbReference type="AlphaFoldDB" id="A0A1E3P4D4"/>
<dbReference type="EMBL" id="KV454210">
    <property type="protein sequence ID" value="ODQ59727.1"/>
    <property type="molecule type" value="Genomic_DNA"/>
</dbReference>
<dbReference type="GO" id="GO:0019888">
    <property type="term" value="F:protein phosphatase regulator activity"/>
    <property type="evidence" value="ECO:0007669"/>
    <property type="project" value="InterPro"/>
</dbReference>
<dbReference type="Pfam" id="PF03907">
    <property type="entry name" value="Spo7"/>
    <property type="match status" value="1"/>
</dbReference>
<dbReference type="GO" id="GO:0004721">
    <property type="term" value="F:phosphoprotein phosphatase activity"/>
    <property type="evidence" value="ECO:0007669"/>
    <property type="project" value="EnsemblFungi"/>
</dbReference>
<evidence type="ECO:0000313" key="4">
    <source>
        <dbReference type="Proteomes" id="UP000094112"/>
    </source>
</evidence>
<accession>A0A1E3P4D4</accession>
<reference evidence="3 4" key="1">
    <citation type="journal article" date="2016" name="Proc. Natl. Acad. Sci. U.S.A.">
        <title>Comparative genomics of biotechnologically important yeasts.</title>
        <authorList>
            <person name="Riley R."/>
            <person name="Haridas S."/>
            <person name="Wolfe K.H."/>
            <person name="Lopes M.R."/>
            <person name="Hittinger C.T."/>
            <person name="Goeker M."/>
            <person name="Salamov A.A."/>
            <person name="Wisecaver J.H."/>
            <person name="Long T.M."/>
            <person name="Calvey C.H."/>
            <person name="Aerts A.L."/>
            <person name="Barry K.W."/>
            <person name="Choi C."/>
            <person name="Clum A."/>
            <person name="Coughlan A.Y."/>
            <person name="Deshpande S."/>
            <person name="Douglass A.P."/>
            <person name="Hanson S.J."/>
            <person name="Klenk H.-P."/>
            <person name="LaButti K.M."/>
            <person name="Lapidus A."/>
            <person name="Lindquist E.A."/>
            <person name="Lipzen A.M."/>
            <person name="Meier-Kolthoff J.P."/>
            <person name="Ohm R.A."/>
            <person name="Otillar R.P."/>
            <person name="Pangilinan J.L."/>
            <person name="Peng Y."/>
            <person name="Rokas A."/>
            <person name="Rosa C.A."/>
            <person name="Scheuner C."/>
            <person name="Sibirny A.A."/>
            <person name="Slot J.C."/>
            <person name="Stielow J.B."/>
            <person name="Sun H."/>
            <person name="Kurtzman C.P."/>
            <person name="Blackwell M."/>
            <person name="Grigoriev I.V."/>
            <person name="Jeffries T.W."/>
        </authorList>
    </citation>
    <scope>NUCLEOTIDE SEQUENCE [LARGE SCALE GENOMIC DNA]</scope>
    <source>
        <strain evidence="4">ATCC 58044 / CBS 1984 / NCYC 433 / NRRL Y-366-8</strain>
    </source>
</reference>
<evidence type="ECO:0000313" key="3">
    <source>
        <dbReference type="EMBL" id="ODQ59727.1"/>
    </source>
</evidence>
<dbReference type="GO" id="GO:0071595">
    <property type="term" value="C:Nem1-Spo7 phosphatase complex"/>
    <property type="evidence" value="ECO:0007669"/>
    <property type="project" value="EnsemblFungi"/>
</dbReference>
<dbReference type="GeneID" id="30198124"/>
<dbReference type="GO" id="GO:0061709">
    <property type="term" value="P:reticulophagy"/>
    <property type="evidence" value="ECO:0007669"/>
    <property type="project" value="EnsemblFungi"/>
</dbReference>
<feature type="non-terminal residue" evidence="3">
    <location>
        <position position="1"/>
    </location>
</feature>
<dbReference type="GO" id="GO:0071072">
    <property type="term" value="P:negative regulation of phospholipid biosynthetic process"/>
    <property type="evidence" value="ECO:0007669"/>
    <property type="project" value="EnsemblFungi"/>
</dbReference>
<dbReference type="STRING" id="683960.A0A1E3P4D4"/>
<name>A0A1E3P4D4_WICAA</name>
<dbReference type="PANTHER" id="PTHR28249">
    <property type="entry name" value="SPORULATION-SPECIFIC PROTEIN SPO7"/>
    <property type="match status" value="1"/>
</dbReference>
<organism evidence="3 4">
    <name type="scientific">Wickerhamomyces anomalus (strain ATCC 58044 / CBS 1984 / NCYC 433 / NRRL Y-366-8)</name>
    <name type="common">Yeast</name>
    <name type="synonym">Hansenula anomala</name>
    <dbReference type="NCBI Taxonomy" id="683960"/>
    <lineage>
        <taxon>Eukaryota</taxon>
        <taxon>Fungi</taxon>
        <taxon>Dikarya</taxon>
        <taxon>Ascomycota</taxon>
        <taxon>Saccharomycotina</taxon>
        <taxon>Saccharomycetes</taxon>
        <taxon>Phaffomycetales</taxon>
        <taxon>Wickerhamomycetaceae</taxon>
        <taxon>Wickerhamomyces</taxon>
    </lineage>
</organism>
<feature type="region of interest" description="Disordered" evidence="1">
    <location>
        <begin position="1"/>
        <end position="23"/>
    </location>
</feature>
<dbReference type="RefSeq" id="XP_019038934.1">
    <property type="nucleotide sequence ID" value="XM_019180878.1"/>
</dbReference>
<keyword evidence="4" id="KW-1185">Reference proteome</keyword>
<keyword evidence="2" id="KW-1133">Transmembrane helix</keyword>
<feature type="transmembrane region" description="Helical" evidence="2">
    <location>
        <begin position="89"/>
        <end position="109"/>
    </location>
</feature>
<keyword evidence="2" id="KW-0812">Transmembrane</keyword>
<keyword evidence="2" id="KW-0472">Membrane</keyword>
<dbReference type="OrthoDB" id="5599171at2759"/>
<sequence>SSRRRKSDSSERSNRSVRSSSIHKDKISPTTKIFRNLLILEESLRQQSQDQRSLRRKFTAFLAILTGLAGFAFYSLYFSDINPSQLVKVMLQFMFFFILITLVLFNLSGEYRRTIIIPRRFFTSTNKGLRQLNLRLVKVKSPITDRIIDWARAIMMSIVQFDQQVLDHTGFFKSTKAGKWVKKNLRILEIRAQPRVGATDVKLVLNPRAFNAEIREAWELYRDEFWAREGSRRR</sequence>
<evidence type="ECO:0008006" key="5">
    <source>
        <dbReference type="Google" id="ProtNLM"/>
    </source>
</evidence>
<protein>
    <recommendedName>
        <fullName evidence="5">Spo7-like protein</fullName>
    </recommendedName>
</protein>
<evidence type="ECO:0000256" key="2">
    <source>
        <dbReference type="SAM" id="Phobius"/>
    </source>
</evidence>
<evidence type="ECO:0000256" key="1">
    <source>
        <dbReference type="SAM" id="MobiDB-lite"/>
    </source>
</evidence>
<gene>
    <name evidence="3" type="ORF">WICANDRAFT_20592</name>
</gene>
<dbReference type="Proteomes" id="UP000094112">
    <property type="component" value="Unassembled WGS sequence"/>
</dbReference>
<dbReference type="PANTHER" id="PTHR28249:SF1">
    <property type="entry name" value="SPORULATION-SPECIFIC PROTEIN SPO7"/>
    <property type="match status" value="1"/>
</dbReference>
<feature type="transmembrane region" description="Helical" evidence="2">
    <location>
        <begin position="58"/>
        <end position="77"/>
    </location>
</feature>